<gene>
    <name evidence="2" type="ORF">LX81_01358</name>
</gene>
<reference evidence="2 3" key="1">
    <citation type="submission" date="2018-06" db="EMBL/GenBank/DDBJ databases">
        <title>Genomic Encyclopedia of Archaeal and Bacterial Type Strains, Phase II (KMG-II): from individual species to whole genera.</title>
        <authorList>
            <person name="Goeker M."/>
        </authorList>
    </citation>
    <scope>NUCLEOTIDE SEQUENCE [LARGE SCALE GENOMIC DNA]</scope>
    <source>
        <strain evidence="2 3">DSM 22009</strain>
    </source>
</reference>
<name>A0A2W7NDE6_9RHOB</name>
<dbReference type="EMBL" id="QKZL01000004">
    <property type="protein sequence ID" value="PZX17633.1"/>
    <property type="molecule type" value="Genomic_DNA"/>
</dbReference>
<dbReference type="Pfam" id="PF17267">
    <property type="entry name" value="DUF5333"/>
    <property type="match status" value="1"/>
</dbReference>
<organism evidence="2 3">
    <name type="scientific">Palleronia aestuarii</name>
    <dbReference type="NCBI Taxonomy" id="568105"/>
    <lineage>
        <taxon>Bacteria</taxon>
        <taxon>Pseudomonadati</taxon>
        <taxon>Pseudomonadota</taxon>
        <taxon>Alphaproteobacteria</taxon>
        <taxon>Rhodobacterales</taxon>
        <taxon>Roseobacteraceae</taxon>
        <taxon>Palleronia</taxon>
    </lineage>
</organism>
<evidence type="ECO:0000256" key="1">
    <source>
        <dbReference type="SAM" id="SignalP"/>
    </source>
</evidence>
<dbReference type="InterPro" id="IPR020349">
    <property type="entry name" value="Uncharacterised_14.7kDa"/>
</dbReference>
<accession>A0A2W7NDE6</accession>
<keyword evidence="1" id="KW-0732">Signal</keyword>
<dbReference type="RefSeq" id="WP_111536522.1">
    <property type="nucleotide sequence ID" value="NZ_QKZL01000004.1"/>
</dbReference>
<dbReference type="Proteomes" id="UP000248916">
    <property type="component" value="Unassembled WGS sequence"/>
</dbReference>
<feature type="chain" id="PRO_5015986917" description="NADH dehydrogenase subunit E" evidence="1">
    <location>
        <begin position="22"/>
        <end position="134"/>
    </location>
</feature>
<proteinExistence type="predicted"/>
<evidence type="ECO:0008006" key="4">
    <source>
        <dbReference type="Google" id="ProtNLM"/>
    </source>
</evidence>
<dbReference type="OrthoDB" id="7658992at2"/>
<evidence type="ECO:0000313" key="2">
    <source>
        <dbReference type="EMBL" id="PZX17633.1"/>
    </source>
</evidence>
<sequence>MLKTFLTAALALGLFAGPVAAQTPLAQDRTVRQGFYAIGLADEVRRNCPDISPRLVRAYSFLKSLERYARDAGYSEADVKALEDNDTAKDALRAEVRADLAARGAAPGNPAGYCAVGREEIARGTQAGQLLKDN</sequence>
<evidence type="ECO:0000313" key="3">
    <source>
        <dbReference type="Proteomes" id="UP000248916"/>
    </source>
</evidence>
<feature type="signal peptide" evidence="1">
    <location>
        <begin position="1"/>
        <end position="21"/>
    </location>
</feature>
<keyword evidence="3" id="KW-1185">Reference proteome</keyword>
<protein>
    <recommendedName>
        <fullName evidence="4">NADH dehydrogenase subunit E</fullName>
    </recommendedName>
</protein>
<comment type="caution">
    <text evidence="2">The sequence shown here is derived from an EMBL/GenBank/DDBJ whole genome shotgun (WGS) entry which is preliminary data.</text>
</comment>
<dbReference type="AlphaFoldDB" id="A0A2W7NDE6"/>